<comment type="subcellular location">
    <subcellularLocation>
        <location evidence="1 12">Endoplasmic reticulum membrane</location>
        <topology evidence="1 12">Single-pass type II membrane protein</topology>
    </subcellularLocation>
</comment>
<evidence type="ECO:0000256" key="7">
    <source>
        <dbReference type="ARBA" id="ARBA00022989"/>
    </source>
</evidence>
<keyword evidence="18" id="KW-1185">Reference proteome</keyword>
<evidence type="ECO:0000256" key="14">
    <source>
        <dbReference type="SAM" id="SignalP"/>
    </source>
</evidence>
<dbReference type="GO" id="GO:0005789">
    <property type="term" value="C:endoplasmic reticulum membrane"/>
    <property type="evidence" value="ECO:0007669"/>
    <property type="project" value="UniProtKB-SubCell"/>
</dbReference>
<gene>
    <name evidence="17" type="ORF">HG535_0E04140</name>
</gene>
<dbReference type="InterPro" id="IPR004888">
    <property type="entry name" value="Glycoside_hydrolase_63"/>
</dbReference>
<dbReference type="Pfam" id="PF03200">
    <property type="entry name" value="Glyco_hydro_63"/>
    <property type="match status" value="1"/>
</dbReference>
<sequence length="820" mass="94354">MHILYSILGLFAFVRYSIGLLEDVQASLSEQTSFDEYINKSLLWAPYRSNCYFGIRPRNVNKSPFILGLMWFDNSELNALNGIRHFVEQGDKLAKYGWEVYDPRIGGKQIFIDQHNNLNLTVYFTKNHEGDNWAIRVKGEPLDKTKKTTTSVVLYFNQNGEDGISKIVKTLDVDNSLQFEGFSKELGSYELSIRDNHGEYYADPNLPTMEVVSGCDSSRVAHVSLKVPDDNVWMAKDVFNSLLADSVRAIVQEKGTANISPSLNPSLFTIRNLYSFPAGNFHYVQKTFDLSKAGGFEFDVTYNKVNSKEKILSSQKITLLITEALQEVEARFNRHFQIQDEDKEMRVFALETLSNLLGGIGYFHGTQMVDRETTLDDGQYEKIDLANGHEEGPLSLFTSVPSRAFFPRGFYWDEGFHLLQIMEYDFDLAFVIMSSWFDLIEDSGWIPREVILGNEARSKVPEEFTVQNPNIANPPVLLLAFSEMLDKVIGKKENLAINFFGDNRADNFEETSQLENNEELLLVYAKKIYPKLLRHYEWFRDSQRGSIDEWEEVLEDEELSEDISKNEVYSWKGRTIDHCLPSGLDDYPRAQPPDISELDVDALAWVGVMTRSMRKIAHILNFEDDERRYANIESDIVKNLDLLHWSEDNSCYCDLIVNDYSEAREFVCHEGYISLLPFALKLIPLNSPHLPDLINLMGDPQKLLSDFGLLSLSRQDEFFGTKENYWRGPIWMNINYLCLDAIKHYYPEVTNDEIKQMDETSKKAKALYVKLRGNLISNVFRVWKEKGYCYEAYEQNTGDGKSAEHFTGWTALIVNIIGQK</sequence>
<keyword evidence="14" id="KW-0732">Signal</keyword>
<feature type="domain" description="Glycosyl hydrolase family 63 N-terminal" evidence="16">
    <location>
        <begin position="41"/>
        <end position="261"/>
    </location>
</feature>
<dbReference type="InterPro" id="IPR038518">
    <property type="entry name" value="Glyco_hydro_63N_sf"/>
</dbReference>
<evidence type="ECO:0000256" key="13">
    <source>
        <dbReference type="RuleBase" id="RU369107"/>
    </source>
</evidence>
<keyword evidence="6" id="KW-0735">Signal-anchor</keyword>
<accession>A0A7H9B3W1</accession>
<comment type="pathway">
    <text evidence="13">Glycan metabolism; N-glycan degradation.</text>
</comment>
<feature type="domain" description="Glycosyl hydrolase family 63 C-terminal" evidence="15">
    <location>
        <begin position="314"/>
        <end position="818"/>
    </location>
</feature>
<protein>
    <recommendedName>
        <fullName evidence="11 12">Mannosyl-oligosaccharide glucosidase</fullName>
        <ecNumber evidence="11 12">3.2.1.106</ecNumber>
    </recommendedName>
    <alternativeName>
        <fullName evidence="13">Glucosidase I</fullName>
    </alternativeName>
</protein>
<evidence type="ECO:0000256" key="6">
    <source>
        <dbReference type="ARBA" id="ARBA00022968"/>
    </source>
</evidence>
<dbReference type="InterPro" id="IPR031335">
    <property type="entry name" value="Glyco_hydro_63_C"/>
</dbReference>
<reference evidence="17 18" key="1">
    <citation type="submission" date="2020-07" db="EMBL/GenBank/DDBJ databases">
        <title>The yeast mating-type switching endonuclease HO is a domesticated member of an unorthodox homing genetic element family.</title>
        <authorList>
            <person name="Coughlan A.Y."/>
            <person name="Lombardi L."/>
            <person name="Braun-Galleani S."/>
            <person name="Martos A.R."/>
            <person name="Galeote V."/>
            <person name="Bigey F."/>
            <person name="Dequin S."/>
            <person name="Byrne K.P."/>
            <person name="Wolfe K.H."/>
        </authorList>
    </citation>
    <scope>NUCLEOTIDE SEQUENCE [LARGE SCALE GENOMIC DNA]</scope>
    <source>
        <strain evidence="17 18">NRRL Y-6702</strain>
    </source>
</reference>
<keyword evidence="7" id="KW-1133">Transmembrane helix</keyword>
<comment type="similarity">
    <text evidence="2 12">Belongs to the glycosyl hydrolase 63 family.</text>
</comment>
<name>A0A7H9B3W1_ZYGMR</name>
<comment type="catalytic activity">
    <reaction evidence="12">
        <text>N(4)-(alpha-D-Glc-(1-&gt;2)-alpha-D-Glc-(1-&gt;3)-alpha-D-Glc-(1-&gt;3)-alpha-D-Man-(1-&gt;2)-alpha-D-Man-(1-&gt;2)-alpha-D-Man-(1-&gt;3)-[alpha-D-Man-(1-&gt;2)-alpha-D-Man-(1-&gt;3)-[alpha-D-Man-(1-&gt;2)-alpha-D-Man-(1-&gt;6)]-alpha-D-Man-(1-&gt;6)]-beta-D-Man-(1-&gt;4)-beta-D-GlcNAc-(1-&gt;4)-beta-D-GlcNAc)-L-asparaginyl-[protein] + H2O = N(4)-(alpha-D-Glc-(1-&gt;3)-alpha-D-Glc-(1-&gt;3)-alpha-D-Man-(1-&gt;2)-alpha-D-Man-(1-&gt;2)-alpha-D-Man-(1-&gt;3)-[alpha-D-Man-(1-&gt;2)-alpha-D-Man-(1-&gt;3)-[alpha-D-Man-(1-&gt;2)-alpha-D-Man-(1-&gt;6)]-alpha-D-Man-(1-&gt;6)]-beta-D-Man-(1-&gt;4)-beta-D-GlcNAc-(1-&gt;4)-beta-D-GlcNAc)-L-asparaginyl-[protein] + beta-D-glucose</text>
        <dbReference type="Rhea" id="RHEA:55988"/>
        <dbReference type="Rhea" id="RHEA-COMP:12806"/>
        <dbReference type="Rhea" id="RHEA-COMP:14355"/>
        <dbReference type="ChEBI" id="CHEBI:15377"/>
        <dbReference type="ChEBI" id="CHEBI:15903"/>
        <dbReference type="ChEBI" id="CHEBI:59082"/>
        <dbReference type="ChEBI" id="CHEBI:132537"/>
        <dbReference type="EC" id="3.2.1.106"/>
    </reaction>
</comment>
<dbReference type="AlphaFoldDB" id="A0A7H9B3W1"/>
<dbReference type="EMBL" id="CP058608">
    <property type="protein sequence ID" value="QLG73330.1"/>
    <property type="molecule type" value="Genomic_DNA"/>
</dbReference>
<keyword evidence="9 13" id="KW-0325">Glycoprotein</keyword>
<evidence type="ECO:0000256" key="10">
    <source>
        <dbReference type="ARBA" id="ARBA00023295"/>
    </source>
</evidence>
<dbReference type="PANTHER" id="PTHR10412">
    <property type="entry name" value="MANNOSYL-OLIGOSACCHARIDE GLUCOSIDASE"/>
    <property type="match status" value="1"/>
</dbReference>
<evidence type="ECO:0000313" key="17">
    <source>
        <dbReference type="EMBL" id="QLG73330.1"/>
    </source>
</evidence>
<organism evidence="17 18">
    <name type="scientific">Zygotorulaspora mrakii</name>
    <name type="common">Zygosaccharomyces mrakii</name>
    <dbReference type="NCBI Taxonomy" id="42260"/>
    <lineage>
        <taxon>Eukaryota</taxon>
        <taxon>Fungi</taxon>
        <taxon>Dikarya</taxon>
        <taxon>Ascomycota</taxon>
        <taxon>Saccharomycotina</taxon>
        <taxon>Saccharomycetes</taxon>
        <taxon>Saccharomycetales</taxon>
        <taxon>Saccharomycetaceae</taxon>
        <taxon>Zygotorulaspora</taxon>
    </lineage>
</organism>
<evidence type="ECO:0000256" key="12">
    <source>
        <dbReference type="RuleBase" id="RU368089"/>
    </source>
</evidence>
<dbReference type="RefSeq" id="XP_037145057.1">
    <property type="nucleotide sequence ID" value="XM_037289162.1"/>
</dbReference>
<keyword evidence="3" id="KW-0812">Transmembrane</keyword>
<dbReference type="Pfam" id="PF16923">
    <property type="entry name" value="Glyco_hydro_63N"/>
    <property type="match status" value="1"/>
</dbReference>
<dbReference type="Gene3D" id="2.70.98.110">
    <property type="entry name" value="Glycosyl hydrolase family 63, N-terminal domain"/>
    <property type="match status" value="1"/>
</dbReference>
<dbReference type="InterPro" id="IPR031631">
    <property type="entry name" value="Glyco_hydro_63N"/>
</dbReference>
<evidence type="ECO:0000256" key="9">
    <source>
        <dbReference type="ARBA" id="ARBA00023180"/>
    </source>
</evidence>
<keyword evidence="5 12" id="KW-0256">Endoplasmic reticulum</keyword>
<evidence type="ECO:0000256" key="4">
    <source>
        <dbReference type="ARBA" id="ARBA00022801"/>
    </source>
</evidence>
<evidence type="ECO:0000256" key="3">
    <source>
        <dbReference type="ARBA" id="ARBA00022692"/>
    </source>
</evidence>
<dbReference type="Proteomes" id="UP000509704">
    <property type="component" value="Chromosome 5"/>
</dbReference>
<evidence type="ECO:0000256" key="2">
    <source>
        <dbReference type="ARBA" id="ARBA00010833"/>
    </source>
</evidence>
<feature type="chain" id="PRO_5028854315" description="Mannosyl-oligosaccharide glucosidase" evidence="14">
    <location>
        <begin position="20"/>
        <end position="820"/>
    </location>
</feature>
<evidence type="ECO:0000313" key="18">
    <source>
        <dbReference type="Proteomes" id="UP000509704"/>
    </source>
</evidence>
<evidence type="ECO:0000259" key="16">
    <source>
        <dbReference type="Pfam" id="PF16923"/>
    </source>
</evidence>
<dbReference type="GO" id="GO:0004573">
    <property type="term" value="F:Glc3Man9GlcNAc2 oligosaccharide glucosidase activity"/>
    <property type="evidence" value="ECO:0007669"/>
    <property type="project" value="UniProtKB-UniRule"/>
</dbReference>
<feature type="signal peptide" evidence="14">
    <location>
        <begin position="1"/>
        <end position="19"/>
    </location>
</feature>
<evidence type="ECO:0000256" key="1">
    <source>
        <dbReference type="ARBA" id="ARBA00004648"/>
    </source>
</evidence>
<dbReference type="GO" id="GO:0009311">
    <property type="term" value="P:oligosaccharide metabolic process"/>
    <property type="evidence" value="ECO:0007669"/>
    <property type="project" value="UniProtKB-UniRule"/>
</dbReference>
<dbReference type="PANTHER" id="PTHR10412:SF11">
    <property type="entry name" value="MANNOSYL-OLIGOSACCHARIDE GLUCOSIDASE"/>
    <property type="match status" value="1"/>
</dbReference>
<evidence type="ECO:0000256" key="11">
    <source>
        <dbReference type="ARBA" id="ARBA00038888"/>
    </source>
</evidence>
<evidence type="ECO:0000256" key="8">
    <source>
        <dbReference type="ARBA" id="ARBA00023136"/>
    </source>
</evidence>
<dbReference type="InterPro" id="IPR008928">
    <property type="entry name" value="6-hairpin_glycosidase_sf"/>
</dbReference>
<dbReference type="OrthoDB" id="410058at2759"/>
<comment type="function">
    <text evidence="12">Cleaves the distal alpha 1,2-linked glucose residue from the Glc(3)Man(9)GlcNAc(2) oligosaccharide precursor.</text>
</comment>
<dbReference type="Gene3D" id="1.50.10.10">
    <property type="match status" value="1"/>
</dbReference>
<dbReference type="InterPro" id="IPR012341">
    <property type="entry name" value="6hp_glycosidase-like_sf"/>
</dbReference>
<proteinExistence type="inferred from homology"/>
<keyword evidence="4 12" id="KW-0378">Hydrolase</keyword>
<dbReference type="SUPFAM" id="SSF48208">
    <property type="entry name" value="Six-hairpin glycosidases"/>
    <property type="match status" value="1"/>
</dbReference>
<keyword evidence="10 12" id="KW-0326">Glycosidase</keyword>
<dbReference type="GeneID" id="59237072"/>
<dbReference type="EC" id="3.2.1.106" evidence="11 12"/>
<evidence type="ECO:0000256" key="5">
    <source>
        <dbReference type="ARBA" id="ARBA00022824"/>
    </source>
</evidence>
<evidence type="ECO:0000259" key="15">
    <source>
        <dbReference type="Pfam" id="PF03200"/>
    </source>
</evidence>
<keyword evidence="8" id="KW-0472">Membrane</keyword>
<dbReference type="GO" id="GO:0006487">
    <property type="term" value="P:protein N-linked glycosylation"/>
    <property type="evidence" value="ECO:0007669"/>
    <property type="project" value="UniProtKB-UniRule"/>
</dbReference>
<dbReference type="KEGG" id="zmk:HG535_0E04140"/>